<comment type="caution">
    <text evidence="1">The sequence shown here is derived from an EMBL/GenBank/DDBJ whole genome shotgun (WGS) entry which is preliminary data.</text>
</comment>
<feature type="non-terminal residue" evidence="1">
    <location>
        <position position="1"/>
    </location>
</feature>
<name>A0A8J2JQD4_9HEXA</name>
<protein>
    <submittedName>
        <fullName evidence="1">Uncharacterized protein</fullName>
    </submittedName>
</protein>
<dbReference type="EMBL" id="CAJVCH010015052">
    <property type="protein sequence ID" value="CAG7678406.1"/>
    <property type="molecule type" value="Genomic_DNA"/>
</dbReference>
<evidence type="ECO:0000313" key="1">
    <source>
        <dbReference type="EMBL" id="CAG7678406.1"/>
    </source>
</evidence>
<accession>A0A8J2JQD4</accession>
<gene>
    <name evidence="1" type="ORF">AFUS01_LOCUS2611</name>
</gene>
<keyword evidence="2" id="KW-1185">Reference proteome</keyword>
<evidence type="ECO:0000313" key="2">
    <source>
        <dbReference type="Proteomes" id="UP000708208"/>
    </source>
</evidence>
<reference evidence="1" key="1">
    <citation type="submission" date="2021-06" db="EMBL/GenBank/DDBJ databases">
        <authorList>
            <person name="Hodson N. C."/>
            <person name="Mongue J. A."/>
            <person name="Jaron S. K."/>
        </authorList>
    </citation>
    <scope>NUCLEOTIDE SEQUENCE</scope>
</reference>
<dbReference type="Proteomes" id="UP000708208">
    <property type="component" value="Unassembled WGS sequence"/>
</dbReference>
<dbReference type="AlphaFoldDB" id="A0A8J2JQD4"/>
<proteinExistence type="predicted"/>
<organism evidence="1 2">
    <name type="scientific">Allacma fusca</name>
    <dbReference type="NCBI Taxonomy" id="39272"/>
    <lineage>
        <taxon>Eukaryota</taxon>
        <taxon>Metazoa</taxon>
        <taxon>Ecdysozoa</taxon>
        <taxon>Arthropoda</taxon>
        <taxon>Hexapoda</taxon>
        <taxon>Collembola</taxon>
        <taxon>Symphypleona</taxon>
        <taxon>Sminthuridae</taxon>
        <taxon>Allacma</taxon>
    </lineage>
</organism>
<sequence length="185" mass="21555">KKSNSDQANEITELRACGGMLTRKSQAVFEVLTTTIKPKLEKVILKPQPTEEEYHCVENNLYMFSHMICRICQFSQVRQRTTTHRHLKQWKDLEKIDLLHGNSVEDLQLDSIFRYICDRRLSKDKGTGNHLHKLNTLSIYCKPQDGTMDYLLGLNFDHIRPYAKIRKTIVNGEIGILLQEAFLLH</sequence>